<name>G6E7I6_9SPHN</name>
<keyword evidence="2" id="KW-1185">Reference proteome</keyword>
<dbReference type="OrthoDB" id="7597243at2"/>
<protein>
    <submittedName>
        <fullName evidence="1">Uncharacterized protein</fullName>
    </submittedName>
</protein>
<evidence type="ECO:0000313" key="1">
    <source>
        <dbReference type="EMBL" id="EHJ62809.1"/>
    </source>
</evidence>
<dbReference type="RefSeq" id="WP_007011238.1">
    <property type="nucleotide sequence ID" value="NZ_AGFM01000006.1"/>
</dbReference>
<gene>
    <name evidence="1" type="ORF">NSU_0321</name>
</gene>
<organism evidence="1 2">
    <name type="scientific">Novosphingobium pentaromativorans US6-1</name>
    <dbReference type="NCBI Taxonomy" id="1088721"/>
    <lineage>
        <taxon>Bacteria</taxon>
        <taxon>Pseudomonadati</taxon>
        <taxon>Pseudomonadota</taxon>
        <taxon>Alphaproteobacteria</taxon>
        <taxon>Sphingomonadales</taxon>
        <taxon>Sphingomonadaceae</taxon>
        <taxon>Novosphingobium</taxon>
    </lineage>
</organism>
<dbReference type="EMBL" id="AGFM01000006">
    <property type="protein sequence ID" value="EHJ62809.1"/>
    <property type="molecule type" value="Genomic_DNA"/>
</dbReference>
<dbReference type="KEGG" id="npn:JI59_18495"/>
<proteinExistence type="predicted"/>
<dbReference type="PATRIC" id="fig|1088721.3.peg.317"/>
<dbReference type="STRING" id="1088721.JI59_18495"/>
<dbReference type="AlphaFoldDB" id="G6E7I6"/>
<dbReference type="Proteomes" id="UP000004030">
    <property type="component" value="Unassembled WGS sequence"/>
</dbReference>
<evidence type="ECO:0000313" key="2">
    <source>
        <dbReference type="Proteomes" id="UP000004030"/>
    </source>
</evidence>
<comment type="caution">
    <text evidence="1">The sequence shown here is derived from an EMBL/GenBank/DDBJ whole genome shotgun (WGS) entry which is preliminary data.</text>
</comment>
<sequence length="62" mass="6603">MTEDDGILSFDDACAIGMKVAEMADRVKVGHKVLPGTQAKWGFTMDGVRFEVVVTVANGDDG</sequence>
<accession>G6E7I6</accession>
<reference evidence="1 2" key="1">
    <citation type="journal article" date="2012" name="J. Bacteriol.">
        <title>Genome sequence of benzo(a)pyrene-degrading bacterium Novosphingobium pentaromativorans US6-1.</title>
        <authorList>
            <person name="Luo Y.R."/>
            <person name="Kang S.G."/>
            <person name="Kim S.J."/>
            <person name="Kim M.R."/>
            <person name="Li N."/>
            <person name="Lee J.H."/>
            <person name="Kwon K.K."/>
        </authorList>
    </citation>
    <scope>NUCLEOTIDE SEQUENCE [LARGE SCALE GENOMIC DNA]</scope>
    <source>
        <strain evidence="1 2">US6-1</strain>
    </source>
</reference>